<keyword evidence="4 5" id="KW-0472">Membrane</keyword>
<keyword evidence="2 5" id="KW-0812">Transmembrane</keyword>
<dbReference type="AlphaFoldDB" id="A0A0G0WA34"/>
<evidence type="ECO:0000313" key="7">
    <source>
        <dbReference type="EMBL" id="KKS09864.1"/>
    </source>
</evidence>
<keyword evidence="3 5" id="KW-1133">Transmembrane helix</keyword>
<evidence type="ECO:0000256" key="3">
    <source>
        <dbReference type="ARBA" id="ARBA00022989"/>
    </source>
</evidence>
<evidence type="ECO:0000313" key="8">
    <source>
        <dbReference type="Proteomes" id="UP000033869"/>
    </source>
</evidence>
<sequence>MFPLRDNIPSRKLPFVTIGIILINIAVFVYELSLGNLGLEEFVLLYGLVPGNVDFNNTETLYPFISSAFLHGGWLHIISNMWFLWVFGDNVEDYFGHFSFLFFYILSGIAAAIAQYIIDPTSTIPMIGASGAVAGVLGSYLLLFPRSKVLTLVFIFIFITAIEIPAPIMLGLWFALQVLSGIASLDTGLVVGGLIAYWAHIAGFIYGLVIAAISKFSNPKV</sequence>
<dbReference type="PANTHER" id="PTHR43731:SF26">
    <property type="entry name" value="RHOMBOID-LIKE PROTEIN 10, CHLOROPLASTIC"/>
    <property type="match status" value="1"/>
</dbReference>
<feature type="transmembrane region" description="Helical" evidence="5">
    <location>
        <begin position="61"/>
        <end position="86"/>
    </location>
</feature>
<evidence type="ECO:0000256" key="2">
    <source>
        <dbReference type="ARBA" id="ARBA00022692"/>
    </source>
</evidence>
<dbReference type="PANTHER" id="PTHR43731">
    <property type="entry name" value="RHOMBOID PROTEASE"/>
    <property type="match status" value="1"/>
</dbReference>
<evidence type="ECO:0000259" key="6">
    <source>
        <dbReference type="Pfam" id="PF01694"/>
    </source>
</evidence>
<dbReference type="InterPro" id="IPR022764">
    <property type="entry name" value="Peptidase_S54_rhomboid_dom"/>
</dbReference>
<dbReference type="Gene3D" id="1.20.1540.10">
    <property type="entry name" value="Rhomboid-like"/>
    <property type="match status" value="1"/>
</dbReference>
<feature type="transmembrane region" description="Helical" evidence="5">
    <location>
        <begin position="12"/>
        <end position="30"/>
    </location>
</feature>
<comment type="subcellular location">
    <subcellularLocation>
        <location evidence="1">Membrane</location>
        <topology evidence="1">Multi-pass membrane protein</topology>
    </subcellularLocation>
</comment>
<feature type="transmembrane region" description="Helical" evidence="5">
    <location>
        <begin position="124"/>
        <end position="143"/>
    </location>
</feature>
<feature type="transmembrane region" description="Helical" evidence="5">
    <location>
        <begin position="98"/>
        <end position="118"/>
    </location>
</feature>
<evidence type="ECO:0000256" key="4">
    <source>
        <dbReference type="ARBA" id="ARBA00023136"/>
    </source>
</evidence>
<feature type="domain" description="Peptidase S54 rhomboid" evidence="6">
    <location>
        <begin position="60"/>
        <end position="213"/>
    </location>
</feature>
<accession>A0A0G0WA34</accession>
<dbReference type="InterPro" id="IPR050925">
    <property type="entry name" value="Rhomboid_protease_S54"/>
</dbReference>
<evidence type="ECO:0000256" key="5">
    <source>
        <dbReference type="SAM" id="Phobius"/>
    </source>
</evidence>
<evidence type="ECO:0000256" key="1">
    <source>
        <dbReference type="ARBA" id="ARBA00004141"/>
    </source>
</evidence>
<name>A0A0G0WA34_UNCC2</name>
<dbReference type="GO" id="GO:0004252">
    <property type="term" value="F:serine-type endopeptidase activity"/>
    <property type="evidence" value="ECO:0007669"/>
    <property type="project" value="InterPro"/>
</dbReference>
<dbReference type="SUPFAM" id="SSF144091">
    <property type="entry name" value="Rhomboid-like"/>
    <property type="match status" value="1"/>
</dbReference>
<dbReference type="EMBL" id="LCBL01000001">
    <property type="protein sequence ID" value="KKS09864.1"/>
    <property type="molecule type" value="Genomic_DNA"/>
</dbReference>
<dbReference type="Pfam" id="PF01694">
    <property type="entry name" value="Rhomboid"/>
    <property type="match status" value="1"/>
</dbReference>
<protein>
    <submittedName>
        <fullName evidence="7">Rhomboid family protein</fullName>
    </submittedName>
</protein>
<dbReference type="GO" id="GO:0016020">
    <property type="term" value="C:membrane"/>
    <property type="evidence" value="ECO:0007669"/>
    <property type="project" value="UniProtKB-SubCell"/>
</dbReference>
<proteinExistence type="predicted"/>
<dbReference type="InterPro" id="IPR035952">
    <property type="entry name" value="Rhomboid-like_sf"/>
</dbReference>
<comment type="caution">
    <text evidence="7">The sequence shown here is derived from an EMBL/GenBank/DDBJ whole genome shotgun (WGS) entry which is preliminary data.</text>
</comment>
<organism evidence="7 8">
    <name type="scientific">candidate division CPR2 bacterium GW2011_GWC1_41_48</name>
    <dbReference type="NCBI Taxonomy" id="1618344"/>
    <lineage>
        <taxon>Bacteria</taxon>
        <taxon>Bacteria division CPR2</taxon>
    </lineage>
</organism>
<dbReference type="Proteomes" id="UP000033869">
    <property type="component" value="Unassembled WGS sequence"/>
</dbReference>
<gene>
    <name evidence="7" type="ORF">UU65_C0001G0269</name>
</gene>
<reference evidence="7 8" key="1">
    <citation type="journal article" date="2015" name="Nature">
        <title>rRNA introns, odd ribosomes, and small enigmatic genomes across a large radiation of phyla.</title>
        <authorList>
            <person name="Brown C.T."/>
            <person name="Hug L.A."/>
            <person name="Thomas B.C."/>
            <person name="Sharon I."/>
            <person name="Castelle C.J."/>
            <person name="Singh A."/>
            <person name="Wilkins M.J."/>
            <person name="Williams K.H."/>
            <person name="Banfield J.F."/>
        </authorList>
    </citation>
    <scope>NUCLEOTIDE SEQUENCE [LARGE SCALE GENOMIC DNA]</scope>
</reference>
<dbReference type="FunFam" id="1.20.1540.10:FF:000027">
    <property type="entry name" value="Rhomboid family intramembrane serine protease"/>
    <property type="match status" value="1"/>
</dbReference>
<feature type="transmembrane region" description="Helical" evidence="5">
    <location>
        <begin position="150"/>
        <end position="175"/>
    </location>
</feature>
<feature type="transmembrane region" description="Helical" evidence="5">
    <location>
        <begin position="195"/>
        <end position="213"/>
    </location>
</feature>